<reference evidence="2 3" key="1">
    <citation type="submission" date="2017-06" db="EMBL/GenBank/DDBJ databases">
        <title>Global population genomics of the pathogenic fungus Cryptococcus neoformans var. grubii.</title>
        <authorList>
            <person name="Cuomo C."/>
            <person name="Litvintseva A."/>
            <person name="Chen Y."/>
            <person name="Young S."/>
            <person name="Zeng Q."/>
            <person name="Chapman S."/>
            <person name="Gujja S."/>
            <person name="Saif S."/>
            <person name="Birren B."/>
        </authorList>
    </citation>
    <scope>NUCLEOTIDE SEQUENCE [LARGE SCALE GENOMIC DNA]</scope>
    <source>
        <strain evidence="2 3">Tu259-1</strain>
    </source>
</reference>
<dbReference type="InterPro" id="IPR018228">
    <property type="entry name" value="DNase_TatD-rel_CS"/>
</dbReference>
<comment type="caution">
    <text evidence="2">The sequence shown here is derived from an EMBL/GenBank/DDBJ whole genome shotgun (WGS) entry which is preliminary data.</text>
</comment>
<dbReference type="GO" id="GO:0004038">
    <property type="term" value="F:allantoinase activity"/>
    <property type="evidence" value="ECO:0007669"/>
    <property type="project" value="TreeGrafter"/>
</dbReference>
<dbReference type="SUPFAM" id="SSF51338">
    <property type="entry name" value="Composite domain of metallo-dependent hydrolases"/>
    <property type="match status" value="2"/>
</dbReference>
<dbReference type="Proteomes" id="UP000199727">
    <property type="component" value="Unassembled WGS sequence"/>
</dbReference>
<dbReference type="SUPFAM" id="SSF51556">
    <property type="entry name" value="Metallo-dependent hydrolases"/>
    <property type="match status" value="1"/>
</dbReference>
<dbReference type="PANTHER" id="PTHR43668">
    <property type="entry name" value="ALLANTOINASE"/>
    <property type="match status" value="1"/>
</dbReference>
<dbReference type="Gene3D" id="3.20.20.140">
    <property type="entry name" value="Metal-dependent hydrolases"/>
    <property type="match status" value="1"/>
</dbReference>
<dbReference type="EMBL" id="AMKT01000043">
    <property type="protein sequence ID" value="OXG21278.1"/>
    <property type="molecule type" value="Genomic_DNA"/>
</dbReference>
<sequence length="478" mass="51529">MPSQTILAPQAILPGDLRPQPTTIIFDTDSGMITSVTPGIHKLDEKANVWEIEQGKILLPGLIDTHVHLNQPGRTAWEGFRTGTLAAISGGITTLIDMPLNSIPPTTTLSGLATKRACAKEVGVSCDLGFWGGLVPGNEEELRGLWEAGVKGFKCFLIESGVDEFPCVGEQDIIKACDALKGTNALIMFHAELDAQAHAHAHADPDNTTDPSEYATFLESRPQQWEISALQLILRIARSYPDLRFHIVHLSASDAVPLLQSAFSGDDALSGDDAEKALNGEPSSVSSPLKNLTVETCFHYLCLRDTDIPPNATQFKCCPPIRDESNRLKLVDALLDGTIQYVVSDHSPCVPELKRGDFMSAWGGVSGLGLGLSLLWTELGAGGRVELGRIVEWMGPVQARQVGLQGKKGVIQQGAAADFVVFDPNAEFEVTLETLRFKNKVSPYIGKRLRGLVEKTYVGGKLVWDNGRAGGAAVGRFV</sequence>
<organism evidence="2 3">
    <name type="scientific">Cryptococcus neoformans Tu259-1</name>
    <dbReference type="NCBI Taxonomy" id="1230072"/>
    <lineage>
        <taxon>Eukaryota</taxon>
        <taxon>Fungi</taxon>
        <taxon>Dikarya</taxon>
        <taxon>Basidiomycota</taxon>
        <taxon>Agaricomycotina</taxon>
        <taxon>Tremellomycetes</taxon>
        <taxon>Tremellales</taxon>
        <taxon>Cryptococcaceae</taxon>
        <taxon>Cryptococcus</taxon>
        <taxon>Cryptococcus neoformans species complex</taxon>
    </lineage>
</organism>
<dbReference type="InterPro" id="IPR050138">
    <property type="entry name" value="DHOase/Allantoinase_Hydrolase"/>
</dbReference>
<dbReference type="PANTHER" id="PTHR43668:SF2">
    <property type="entry name" value="ALLANTOINASE"/>
    <property type="match status" value="1"/>
</dbReference>
<dbReference type="Pfam" id="PF01979">
    <property type="entry name" value="Amidohydro_1"/>
    <property type="match status" value="1"/>
</dbReference>
<protein>
    <submittedName>
        <fullName evidence="2">Allantoinase</fullName>
    </submittedName>
</protein>
<evidence type="ECO:0000313" key="2">
    <source>
        <dbReference type="EMBL" id="OXG21278.1"/>
    </source>
</evidence>
<dbReference type="AlphaFoldDB" id="A0A854QD95"/>
<feature type="domain" description="Amidohydrolase-related" evidence="1">
    <location>
        <begin position="57"/>
        <end position="463"/>
    </location>
</feature>
<dbReference type="InterPro" id="IPR011059">
    <property type="entry name" value="Metal-dep_hydrolase_composite"/>
</dbReference>
<proteinExistence type="predicted"/>
<dbReference type="GO" id="GO:0006145">
    <property type="term" value="P:purine nucleobase catabolic process"/>
    <property type="evidence" value="ECO:0007669"/>
    <property type="project" value="TreeGrafter"/>
</dbReference>
<dbReference type="OrthoDB" id="1924787at2759"/>
<dbReference type="InterPro" id="IPR006680">
    <property type="entry name" value="Amidohydro-rel"/>
</dbReference>
<accession>A0A854QD95</accession>
<dbReference type="GO" id="GO:0005737">
    <property type="term" value="C:cytoplasm"/>
    <property type="evidence" value="ECO:0007669"/>
    <property type="project" value="TreeGrafter"/>
</dbReference>
<evidence type="ECO:0000259" key="1">
    <source>
        <dbReference type="Pfam" id="PF01979"/>
    </source>
</evidence>
<evidence type="ECO:0000313" key="3">
    <source>
        <dbReference type="Proteomes" id="UP000199727"/>
    </source>
</evidence>
<dbReference type="InterPro" id="IPR032466">
    <property type="entry name" value="Metal_Hydrolase"/>
</dbReference>
<gene>
    <name evidence="2" type="ORF">C361_03491</name>
</gene>
<name>A0A854QD95_CRYNE</name>
<dbReference type="PROSITE" id="PS01137">
    <property type="entry name" value="TATD_1"/>
    <property type="match status" value="1"/>
</dbReference>